<evidence type="ECO:0000313" key="5">
    <source>
        <dbReference type="Proteomes" id="UP000629870"/>
    </source>
</evidence>
<keyword evidence="5" id="KW-1185">Reference proteome</keyword>
<dbReference type="EMBL" id="JACHEW010000002">
    <property type="protein sequence ID" value="MBB6015237.1"/>
    <property type="molecule type" value="Genomic_DNA"/>
</dbReference>
<dbReference type="Proteomes" id="UP000629870">
    <property type="component" value="Unassembled WGS sequence"/>
</dbReference>
<organism evidence="3 4">
    <name type="scientific">Deinococcus radiopugnans ATCC 19172</name>
    <dbReference type="NCBI Taxonomy" id="585398"/>
    <lineage>
        <taxon>Bacteria</taxon>
        <taxon>Thermotogati</taxon>
        <taxon>Deinococcota</taxon>
        <taxon>Deinococci</taxon>
        <taxon>Deinococcales</taxon>
        <taxon>Deinococcaceae</taxon>
        <taxon>Deinococcus</taxon>
    </lineage>
</organism>
<reference evidence="2 5" key="2">
    <citation type="submission" date="2020-08" db="EMBL/GenBank/DDBJ databases">
        <title>Genomic Encyclopedia of Type Strains, Phase IV (KMG-IV): sequencing the most valuable type-strain genomes for metagenomic binning, comparative biology and taxonomic classification.</title>
        <authorList>
            <person name="Goeker M."/>
        </authorList>
    </citation>
    <scope>NUCLEOTIDE SEQUENCE [LARGE SCALE GENOMIC DNA]</scope>
    <source>
        <strain evidence="2 5">DSM 12027</strain>
    </source>
</reference>
<dbReference type="PANTHER" id="PTHR43539">
    <property type="entry name" value="FLAVIN-BINDING MONOOXYGENASE-LIKE PROTEIN (AFU_ORTHOLOGUE AFUA_4G09220)"/>
    <property type="match status" value="1"/>
</dbReference>
<evidence type="ECO:0000256" key="1">
    <source>
        <dbReference type="ARBA" id="ARBA00023002"/>
    </source>
</evidence>
<evidence type="ECO:0000313" key="2">
    <source>
        <dbReference type="EMBL" id="MBB6015237.1"/>
    </source>
</evidence>
<reference evidence="3 4" key="1">
    <citation type="submission" date="2019-06" db="EMBL/GenBank/DDBJ databases">
        <title>Genome sequence of Deinococcus radiopugnans ATCC 19172.</title>
        <authorList>
            <person name="Maclea K.S."/>
            <person name="Maynard C.R."/>
        </authorList>
    </citation>
    <scope>NUCLEOTIDE SEQUENCE [LARGE SCALE GENOMIC DNA]</scope>
    <source>
        <strain evidence="3 4">ATCC 19172</strain>
    </source>
</reference>
<comment type="caution">
    <text evidence="3">The sequence shown here is derived from an EMBL/GenBank/DDBJ whole genome shotgun (WGS) entry which is preliminary data.</text>
</comment>
<gene>
    <name evidence="3" type="ORF">FHR04_01140</name>
    <name evidence="2" type="ORF">HNQ04_000466</name>
</gene>
<accession>A0A5C4YBI9</accession>
<dbReference type="InterPro" id="IPR036188">
    <property type="entry name" value="FAD/NAD-bd_sf"/>
</dbReference>
<dbReference type="InterPro" id="IPR050982">
    <property type="entry name" value="Auxin_biosynth/cation_transpt"/>
</dbReference>
<dbReference type="SUPFAM" id="SSF51905">
    <property type="entry name" value="FAD/NAD(P)-binding domain"/>
    <property type="match status" value="2"/>
</dbReference>
<dbReference type="Pfam" id="PF13738">
    <property type="entry name" value="Pyr_redox_3"/>
    <property type="match status" value="1"/>
</dbReference>
<dbReference type="PRINTS" id="PR00469">
    <property type="entry name" value="PNDRDTASEII"/>
</dbReference>
<dbReference type="PANTHER" id="PTHR43539:SF78">
    <property type="entry name" value="FLAVIN-CONTAINING MONOOXYGENASE"/>
    <property type="match status" value="1"/>
</dbReference>
<dbReference type="GO" id="GO:0050660">
    <property type="term" value="F:flavin adenine dinucleotide binding"/>
    <property type="evidence" value="ECO:0007669"/>
    <property type="project" value="TreeGrafter"/>
</dbReference>
<dbReference type="EMBL" id="VDMO01000001">
    <property type="protein sequence ID" value="TNM73062.1"/>
    <property type="molecule type" value="Genomic_DNA"/>
</dbReference>
<dbReference type="OrthoDB" id="9778740at2"/>
<evidence type="ECO:0000313" key="3">
    <source>
        <dbReference type="EMBL" id="TNM73062.1"/>
    </source>
</evidence>
<dbReference type="Gene3D" id="3.50.50.60">
    <property type="entry name" value="FAD/NAD(P)-binding domain"/>
    <property type="match status" value="1"/>
</dbReference>
<evidence type="ECO:0000313" key="4">
    <source>
        <dbReference type="Proteomes" id="UP000313988"/>
    </source>
</evidence>
<sequence>MHGPLLDAVVIGAGTAGLAAAYWLQRRGLTFTVLEAGDTASGSWPAYYDSLTLFTPARHSALPGLPFGGDPEHYPSRGEMIAYLQTYAAHFGFPVRRGAEVVALRHEDSVFRVQAREGRAWTARAVVCATGTFRQPHWPELPGASRFRGQVLHSSQYRRPGPFSGQRVLVVGAGNSAAQIAAELGRVARVTLTSRRPPRLVPQRPLGHDLTDWLDWTGVECLPLGALGRVPDVQPVIAVPGLRAALQGGNPDLRPLFGTFTPAGVRWPDGQEEAVDSVIYATGYRWNGGYLPRAALNPRGEPRQRLGVSTALAGLFLVGLPGQRTAASGTIRSAGPDAEFVVARLSRFLETSLV</sequence>
<keyword evidence="1" id="KW-0560">Oxidoreductase</keyword>
<protein>
    <submittedName>
        <fullName evidence="3">FAD-dependent oxidoreductase</fullName>
    </submittedName>
    <submittedName>
        <fullName evidence="2">Flavoprotein involved in K+ transport</fullName>
    </submittedName>
</protein>
<name>A0A5C4YBI9_9DEIO</name>
<dbReference type="PRINTS" id="PR00368">
    <property type="entry name" value="FADPNR"/>
</dbReference>
<dbReference type="Proteomes" id="UP000313988">
    <property type="component" value="Unassembled WGS sequence"/>
</dbReference>
<proteinExistence type="predicted"/>
<dbReference type="GO" id="GO:0004497">
    <property type="term" value="F:monooxygenase activity"/>
    <property type="evidence" value="ECO:0007669"/>
    <property type="project" value="TreeGrafter"/>
</dbReference>
<dbReference type="AlphaFoldDB" id="A0A5C4YBI9"/>
<dbReference type="RefSeq" id="WP_139400088.1">
    <property type="nucleotide sequence ID" value="NZ_JACHEW010000002.1"/>
</dbReference>